<keyword evidence="11" id="KW-1185">Reference proteome</keyword>
<dbReference type="RefSeq" id="WP_007546354.1">
    <property type="nucleotide sequence ID" value="NZ_ABZS01000047.1"/>
</dbReference>
<dbReference type="PANTHER" id="PTHR30255:SF2">
    <property type="entry name" value="SINGLE-STRANDED-DNA-SPECIFIC EXONUCLEASE RECJ"/>
    <property type="match status" value="1"/>
</dbReference>
<name>C4FJ97_9AQUI</name>
<organism evidence="10 11">
    <name type="scientific">Sulfurihydrogenibium yellowstonense SS-5</name>
    <dbReference type="NCBI Taxonomy" id="432331"/>
    <lineage>
        <taxon>Bacteria</taxon>
        <taxon>Pseudomonadati</taxon>
        <taxon>Aquificota</taxon>
        <taxon>Aquificia</taxon>
        <taxon>Aquificales</taxon>
        <taxon>Hydrogenothermaceae</taxon>
        <taxon>Sulfurihydrogenibium</taxon>
    </lineage>
</organism>
<comment type="similarity">
    <text evidence="1">Belongs to the RecJ family.</text>
</comment>
<dbReference type="Gene3D" id="3.90.1640.30">
    <property type="match status" value="1"/>
</dbReference>
<dbReference type="Pfam" id="PF02272">
    <property type="entry name" value="DHHA1"/>
    <property type="match status" value="1"/>
</dbReference>
<dbReference type="InterPro" id="IPR038763">
    <property type="entry name" value="DHH_sf"/>
</dbReference>
<feature type="domain" description="RecJ OB" evidence="9">
    <location>
        <begin position="464"/>
        <end position="569"/>
    </location>
</feature>
<dbReference type="InterPro" id="IPR041122">
    <property type="entry name" value="RecJ_OB"/>
</dbReference>
<gene>
    <name evidence="10" type="primary">recJ</name>
    <name evidence="10" type="ORF">SULYE_0639</name>
</gene>
<dbReference type="InterPro" id="IPR004610">
    <property type="entry name" value="RecJ"/>
</dbReference>
<comment type="caution">
    <text evidence="10">The sequence shown here is derived from an EMBL/GenBank/DDBJ whole genome shotgun (WGS) entry which is preliminary data.</text>
</comment>
<evidence type="ECO:0000256" key="1">
    <source>
        <dbReference type="ARBA" id="ARBA00005915"/>
    </source>
</evidence>
<evidence type="ECO:0000259" key="8">
    <source>
        <dbReference type="Pfam" id="PF02272"/>
    </source>
</evidence>
<reference evidence="10 11" key="1">
    <citation type="submission" date="2009-04" db="EMBL/GenBank/DDBJ databases">
        <authorList>
            <person name="Reysenbach A.-L."/>
            <person name="Heidelberg J.F."/>
            <person name="Nelson W.C."/>
        </authorList>
    </citation>
    <scope>NUCLEOTIDE SEQUENCE [LARGE SCALE GENOMIC DNA]</scope>
    <source>
        <strain evidence="10 11">SS-5</strain>
    </source>
</reference>
<dbReference type="Pfam" id="PF17768">
    <property type="entry name" value="RecJ_OB"/>
    <property type="match status" value="1"/>
</dbReference>
<keyword evidence="3" id="KW-0540">Nuclease</keyword>
<dbReference type="InterPro" id="IPR001667">
    <property type="entry name" value="DDH_dom"/>
</dbReference>
<evidence type="ECO:0000256" key="3">
    <source>
        <dbReference type="ARBA" id="ARBA00022722"/>
    </source>
</evidence>
<accession>C4FJ97</accession>
<dbReference type="InterPro" id="IPR003156">
    <property type="entry name" value="DHHA1_dom"/>
</dbReference>
<keyword evidence="6" id="KW-0175">Coiled coil</keyword>
<dbReference type="Gene3D" id="3.10.310.30">
    <property type="match status" value="1"/>
</dbReference>
<feature type="domain" description="DHHA1" evidence="8">
    <location>
        <begin position="358"/>
        <end position="452"/>
    </location>
</feature>
<evidence type="ECO:0000313" key="10">
    <source>
        <dbReference type="EMBL" id="EEP60853.1"/>
    </source>
</evidence>
<dbReference type="GO" id="GO:0003676">
    <property type="term" value="F:nucleic acid binding"/>
    <property type="evidence" value="ECO:0007669"/>
    <property type="project" value="InterPro"/>
</dbReference>
<keyword evidence="4 10" id="KW-0378">Hydrolase</keyword>
<dbReference type="SUPFAM" id="SSF64182">
    <property type="entry name" value="DHH phosphoesterases"/>
    <property type="match status" value="1"/>
</dbReference>
<dbReference type="PANTHER" id="PTHR30255">
    <property type="entry name" value="SINGLE-STRANDED-DNA-SPECIFIC EXONUCLEASE RECJ"/>
    <property type="match status" value="1"/>
</dbReference>
<feature type="coiled-coil region" evidence="6">
    <location>
        <begin position="322"/>
        <end position="349"/>
    </location>
</feature>
<dbReference type="InterPro" id="IPR051673">
    <property type="entry name" value="SSDNA_exonuclease_RecJ"/>
</dbReference>
<dbReference type="NCBIfam" id="TIGR00644">
    <property type="entry name" value="recJ"/>
    <property type="match status" value="1"/>
</dbReference>
<feature type="domain" description="DDH" evidence="7">
    <location>
        <begin position="84"/>
        <end position="242"/>
    </location>
</feature>
<dbReference type="GO" id="GO:0006310">
    <property type="term" value="P:DNA recombination"/>
    <property type="evidence" value="ECO:0007669"/>
    <property type="project" value="InterPro"/>
</dbReference>
<sequence length="574" mass="65157">MEIGISGYQWIDLSKTNPAPDFLVKKYGEIFAQVLYNRRDLFDKDFSQDYIFPELKNLVNPSYFHSLEEVALKLVEHIKRKTPIIVYGDYDADGITSTSLLINFFKDLGVNAKYYIPSRFSEGYGLNKEAIKKLSEHGKVLIVCDSGTNAFDELFYAKSLGLEVFVLDHHEPSHLWQNYTPPFLSEKINIINPKFYSDKLINPLFKHLATVGIAFYLIAIIRRLLNIDIKLRDYLDIVAIGTVADVVPMSFINRVMVKIGLEELNKQKRAGIKELLNVARVKKELTSQDIGFIIGPRINASGRLADARNSVKLLITRDQSKANVLAIELENLNKKRQKLTDNVISEAEKELQNQDLKNVIVIGKEGWHSGVVGIAAGRLTEKYKLPSVILSVSNGKAVGSARSVSKVNIYKALDKCRDLFDKFGGHSMAAGMSLKTSLIAELKERLNQAVEEVAEEKPWAVKEIDMEVELSYWTTEKVKEIYTLQPFGEKNPIPKFLARNLKIEFFTNPAKNLLILNLKDENKNIFNAKSWKAKELLDKLSVGMIIDIVYTPEINYYKGLENLDFVIDDLKIVK</sequence>
<dbReference type="Proteomes" id="UP000005540">
    <property type="component" value="Unassembled WGS sequence"/>
</dbReference>
<keyword evidence="5 10" id="KW-0269">Exonuclease</keyword>
<evidence type="ECO:0000256" key="4">
    <source>
        <dbReference type="ARBA" id="ARBA00022801"/>
    </source>
</evidence>
<evidence type="ECO:0000256" key="6">
    <source>
        <dbReference type="SAM" id="Coils"/>
    </source>
</evidence>
<dbReference type="GO" id="GO:0006281">
    <property type="term" value="P:DNA repair"/>
    <property type="evidence" value="ECO:0007669"/>
    <property type="project" value="InterPro"/>
</dbReference>
<evidence type="ECO:0000313" key="11">
    <source>
        <dbReference type="Proteomes" id="UP000005540"/>
    </source>
</evidence>
<dbReference type="EMBL" id="ABZS01000047">
    <property type="protein sequence ID" value="EEP60853.1"/>
    <property type="molecule type" value="Genomic_DNA"/>
</dbReference>
<evidence type="ECO:0000259" key="7">
    <source>
        <dbReference type="Pfam" id="PF01368"/>
    </source>
</evidence>
<dbReference type="OrthoDB" id="9809852at2"/>
<protein>
    <recommendedName>
        <fullName evidence="2">Single-stranded-DNA-specific exonuclease RecJ</fullName>
    </recommendedName>
</protein>
<evidence type="ECO:0000256" key="2">
    <source>
        <dbReference type="ARBA" id="ARBA00019841"/>
    </source>
</evidence>
<dbReference type="Pfam" id="PF01368">
    <property type="entry name" value="DHH"/>
    <property type="match status" value="1"/>
</dbReference>
<dbReference type="AlphaFoldDB" id="C4FJ97"/>
<dbReference type="GO" id="GO:0008409">
    <property type="term" value="F:5'-3' exonuclease activity"/>
    <property type="evidence" value="ECO:0007669"/>
    <property type="project" value="InterPro"/>
</dbReference>
<proteinExistence type="inferred from homology"/>
<evidence type="ECO:0000256" key="5">
    <source>
        <dbReference type="ARBA" id="ARBA00022839"/>
    </source>
</evidence>
<evidence type="ECO:0000259" key="9">
    <source>
        <dbReference type="Pfam" id="PF17768"/>
    </source>
</evidence>